<feature type="compositionally biased region" description="Polar residues" evidence="21">
    <location>
        <begin position="723"/>
        <end position="733"/>
    </location>
</feature>
<feature type="domain" description="Ig-like" evidence="22">
    <location>
        <begin position="1121"/>
        <end position="1212"/>
    </location>
</feature>
<dbReference type="GO" id="GO:0004672">
    <property type="term" value="F:protein kinase activity"/>
    <property type="evidence" value="ECO:0007669"/>
    <property type="project" value="TreeGrafter"/>
</dbReference>
<dbReference type="PROSITE" id="PS50835">
    <property type="entry name" value="IG_LIKE"/>
    <property type="match status" value="5"/>
</dbReference>
<dbReference type="SMART" id="SM00409">
    <property type="entry name" value="IG"/>
    <property type="match status" value="5"/>
</dbReference>
<feature type="region of interest" description="Disordered" evidence="21">
    <location>
        <begin position="689"/>
        <end position="745"/>
    </location>
</feature>
<feature type="region of interest" description="Disordered" evidence="21">
    <location>
        <begin position="615"/>
        <end position="667"/>
    </location>
</feature>
<keyword evidence="15" id="KW-0206">Cytoskeleton</keyword>
<name>A0A851RM28_CERFA</name>
<dbReference type="EMBL" id="WBNC01000110">
    <property type="protein sequence ID" value="NXC93385.1"/>
    <property type="molecule type" value="Genomic_DNA"/>
</dbReference>
<proteinExistence type="inferred from homology"/>
<dbReference type="GO" id="GO:0030018">
    <property type="term" value="C:Z disc"/>
    <property type="evidence" value="ECO:0007669"/>
    <property type="project" value="UniProtKB-SubCell"/>
</dbReference>
<protein>
    <recommendedName>
        <fullName evidence="20">Palladin</fullName>
    </recommendedName>
</protein>
<feature type="region of interest" description="Disordered" evidence="21">
    <location>
        <begin position="65"/>
        <end position="192"/>
    </location>
</feature>
<accession>A0A851RM28</accession>
<evidence type="ECO:0000256" key="16">
    <source>
        <dbReference type="ARBA" id="ARBA00023273"/>
    </source>
</evidence>
<feature type="region of interest" description="Disordered" evidence="21">
    <location>
        <begin position="765"/>
        <end position="829"/>
    </location>
</feature>
<evidence type="ECO:0000256" key="1">
    <source>
        <dbReference type="ARBA" id="ARBA00004188"/>
    </source>
</evidence>
<dbReference type="GO" id="GO:0055013">
    <property type="term" value="P:cardiac muscle cell development"/>
    <property type="evidence" value="ECO:0007669"/>
    <property type="project" value="UniProtKB-ARBA"/>
</dbReference>
<dbReference type="InterPro" id="IPR007110">
    <property type="entry name" value="Ig-like_dom"/>
</dbReference>
<keyword evidence="9" id="KW-0963">Cytoplasm</keyword>
<dbReference type="InterPro" id="IPR003598">
    <property type="entry name" value="Ig_sub2"/>
</dbReference>
<evidence type="ECO:0000256" key="11">
    <source>
        <dbReference type="ARBA" id="ARBA00022737"/>
    </source>
</evidence>
<dbReference type="GO" id="GO:0003007">
    <property type="term" value="P:heart morphogenesis"/>
    <property type="evidence" value="ECO:0007669"/>
    <property type="project" value="UniProtKB-ARBA"/>
</dbReference>
<evidence type="ECO:0000256" key="12">
    <source>
        <dbReference type="ARBA" id="ARBA00022949"/>
    </source>
</evidence>
<dbReference type="Gene3D" id="2.60.40.10">
    <property type="entry name" value="Immunoglobulins"/>
    <property type="match status" value="5"/>
</dbReference>
<dbReference type="CDD" id="cd05892">
    <property type="entry name" value="IgI_Myotilin_C"/>
    <property type="match status" value="1"/>
</dbReference>
<feature type="compositionally biased region" description="Pro residues" evidence="21">
    <location>
        <begin position="815"/>
        <end position="826"/>
    </location>
</feature>
<keyword evidence="14" id="KW-0009">Actin-binding</keyword>
<dbReference type="GO" id="GO:0030027">
    <property type="term" value="C:lamellipodium"/>
    <property type="evidence" value="ECO:0007669"/>
    <property type="project" value="UniProtKB-SubCell"/>
</dbReference>
<feature type="region of interest" description="Disordered" evidence="21">
    <location>
        <begin position="1"/>
        <end position="22"/>
    </location>
</feature>
<evidence type="ECO:0000313" key="23">
    <source>
        <dbReference type="EMBL" id="NXC93385.1"/>
    </source>
</evidence>
<keyword evidence="10" id="KW-0597">Phosphoprotein</keyword>
<feature type="compositionally biased region" description="Polar residues" evidence="21">
    <location>
        <begin position="130"/>
        <end position="155"/>
    </location>
</feature>
<keyword evidence="17" id="KW-0393">Immunoglobulin domain</keyword>
<feature type="compositionally biased region" description="Low complexity" evidence="21">
    <location>
        <begin position="734"/>
        <end position="745"/>
    </location>
</feature>
<dbReference type="CDD" id="cd20972">
    <property type="entry name" value="IgI_2_Titin_Z1z2-like"/>
    <property type="match status" value="1"/>
</dbReference>
<feature type="non-terminal residue" evidence="23">
    <location>
        <position position="1371"/>
    </location>
</feature>
<evidence type="ECO:0000259" key="22">
    <source>
        <dbReference type="PROSITE" id="PS50835"/>
    </source>
</evidence>
<reference evidence="23" key="1">
    <citation type="submission" date="2019-09" db="EMBL/GenBank/DDBJ databases">
        <title>Bird 10,000 Genomes (B10K) Project - Family phase.</title>
        <authorList>
            <person name="Zhang G."/>
        </authorList>
    </citation>
    <scope>NUCLEOTIDE SEQUENCE</scope>
    <source>
        <strain evidence="23">OUT-0039</strain>
        <tissue evidence="23">Muscle</tissue>
    </source>
</reference>
<feature type="compositionally biased region" description="Low complexity" evidence="21">
    <location>
        <begin position="765"/>
        <end position="787"/>
    </location>
</feature>
<comment type="similarity">
    <text evidence="18">Belongs to the myotilin/palladin family.</text>
</comment>
<keyword evidence="16" id="KW-0966">Cell projection</keyword>
<feature type="compositionally biased region" description="Pro residues" evidence="21">
    <location>
        <begin position="703"/>
        <end position="713"/>
    </location>
</feature>
<evidence type="ECO:0000256" key="9">
    <source>
        <dbReference type="ARBA" id="ARBA00022490"/>
    </source>
</evidence>
<evidence type="ECO:0000256" key="20">
    <source>
        <dbReference type="ARBA" id="ARBA00072991"/>
    </source>
</evidence>
<feature type="region of interest" description="Disordered" evidence="21">
    <location>
        <begin position="855"/>
        <end position="875"/>
    </location>
</feature>
<comment type="caution">
    <text evidence="23">The sequence shown here is derived from an EMBL/GenBank/DDBJ whole genome shotgun (WGS) entry which is preliminary data.</text>
</comment>
<evidence type="ECO:0000313" key="24">
    <source>
        <dbReference type="Proteomes" id="UP000611277"/>
    </source>
</evidence>
<evidence type="ECO:0000256" key="7">
    <source>
        <dbReference type="ARBA" id="ARBA00004510"/>
    </source>
</evidence>
<feature type="compositionally biased region" description="Polar residues" evidence="21">
    <location>
        <begin position="96"/>
        <end position="116"/>
    </location>
</feature>
<evidence type="ECO:0000256" key="10">
    <source>
        <dbReference type="ARBA" id="ARBA00022553"/>
    </source>
</evidence>
<feature type="domain" description="Ig-like" evidence="22">
    <location>
        <begin position="1222"/>
        <end position="1312"/>
    </location>
</feature>
<dbReference type="InterPro" id="IPR003599">
    <property type="entry name" value="Ig_sub"/>
</dbReference>
<dbReference type="Pfam" id="PF07679">
    <property type="entry name" value="I-set"/>
    <property type="match status" value="5"/>
</dbReference>
<feature type="region of interest" description="Disordered" evidence="21">
    <location>
        <begin position="1083"/>
        <end position="1111"/>
    </location>
</feature>
<feature type="domain" description="Ig-like" evidence="22">
    <location>
        <begin position="987"/>
        <end position="1071"/>
    </location>
</feature>
<keyword evidence="24" id="KW-1185">Reference proteome</keyword>
<evidence type="ECO:0000256" key="4">
    <source>
        <dbReference type="ARBA" id="ARBA00004246"/>
    </source>
</evidence>
<dbReference type="PANTHER" id="PTHR47633">
    <property type="entry name" value="IMMUNOGLOBULIN"/>
    <property type="match status" value="1"/>
</dbReference>
<evidence type="ECO:0000256" key="3">
    <source>
        <dbReference type="ARBA" id="ARBA00004245"/>
    </source>
</evidence>
<evidence type="ECO:0000256" key="17">
    <source>
        <dbReference type="ARBA" id="ARBA00023319"/>
    </source>
</evidence>
<comment type="subcellular location">
    <subcellularLocation>
        <location evidence="4">Cell junction</location>
        <location evidence="4">Focal adhesion</location>
    </subcellularLocation>
    <subcellularLocation>
        <location evidence="6">Cell projection</location>
        <location evidence="6">Axon</location>
    </subcellularLocation>
    <subcellularLocation>
        <location evidence="8">Cell projection</location>
        <location evidence="8">Growth cone</location>
    </subcellularLocation>
    <subcellularLocation>
        <location evidence="7">Cell projection</location>
        <location evidence="7">Lamellipodium</location>
    </subcellularLocation>
    <subcellularLocation>
        <location evidence="1">Cell projection</location>
        <location evidence="1">Podosome</location>
    </subcellularLocation>
    <subcellularLocation>
        <location evidence="5">Cell projection</location>
        <location evidence="5">Ruffle</location>
    </subcellularLocation>
    <subcellularLocation>
        <location evidence="3">Cytoplasm</location>
        <location evidence="3">Cytoskeleton</location>
    </subcellularLocation>
    <subcellularLocation>
        <location evidence="2">Cytoplasm</location>
        <location evidence="2">Myofibril</location>
        <location evidence="2">Sarcomere</location>
        <location evidence="2">Z line</location>
    </subcellularLocation>
</comment>
<evidence type="ECO:0000256" key="15">
    <source>
        <dbReference type="ARBA" id="ARBA00023212"/>
    </source>
</evidence>
<evidence type="ECO:0000256" key="5">
    <source>
        <dbReference type="ARBA" id="ARBA00004466"/>
    </source>
</evidence>
<evidence type="ECO:0000256" key="18">
    <source>
        <dbReference type="ARBA" id="ARBA00061540"/>
    </source>
</evidence>
<organism evidence="23 24">
    <name type="scientific">Certhia familiaris</name>
    <name type="common">Eurasian treecreeper</name>
    <dbReference type="NCBI Taxonomy" id="73333"/>
    <lineage>
        <taxon>Eukaryota</taxon>
        <taxon>Metazoa</taxon>
        <taxon>Chordata</taxon>
        <taxon>Craniata</taxon>
        <taxon>Vertebrata</taxon>
        <taxon>Euteleostomi</taxon>
        <taxon>Archelosauria</taxon>
        <taxon>Archosauria</taxon>
        <taxon>Dinosauria</taxon>
        <taxon>Saurischia</taxon>
        <taxon>Theropoda</taxon>
        <taxon>Coelurosauria</taxon>
        <taxon>Aves</taxon>
        <taxon>Neognathae</taxon>
        <taxon>Neoaves</taxon>
        <taxon>Telluraves</taxon>
        <taxon>Australaves</taxon>
        <taxon>Passeriformes</taxon>
        <taxon>Certhiidae</taxon>
        <taxon>Certhiinae</taxon>
        <taxon>Certhia</taxon>
    </lineage>
</organism>
<evidence type="ECO:0000256" key="8">
    <source>
        <dbReference type="ARBA" id="ARBA00004624"/>
    </source>
</evidence>
<evidence type="ECO:0000256" key="14">
    <source>
        <dbReference type="ARBA" id="ARBA00023203"/>
    </source>
</evidence>
<evidence type="ECO:0000256" key="21">
    <source>
        <dbReference type="SAM" id="MobiDB-lite"/>
    </source>
</evidence>
<dbReference type="PANTHER" id="PTHR47633:SF10">
    <property type="entry name" value="PALLADIN, CYTOSKELETAL ASSOCIATED PROTEIN"/>
    <property type="match status" value="1"/>
</dbReference>
<keyword evidence="13" id="KW-1015">Disulfide bond</keyword>
<evidence type="ECO:0000256" key="2">
    <source>
        <dbReference type="ARBA" id="ARBA00004216"/>
    </source>
</evidence>
<dbReference type="FunFam" id="2.60.40.10:FF:001560">
    <property type="entry name" value="palladin isoform X1"/>
    <property type="match status" value="1"/>
</dbReference>
<dbReference type="SMART" id="SM00408">
    <property type="entry name" value="IGc2"/>
    <property type="match status" value="5"/>
</dbReference>
<feature type="compositionally biased region" description="Polar residues" evidence="21">
    <location>
        <begin position="1083"/>
        <end position="1093"/>
    </location>
</feature>
<feature type="region of interest" description="Disordered" evidence="21">
    <location>
        <begin position="214"/>
        <end position="237"/>
    </location>
</feature>
<evidence type="ECO:0000256" key="13">
    <source>
        <dbReference type="ARBA" id="ARBA00023157"/>
    </source>
</evidence>
<feature type="compositionally biased region" description="Polar residues" evidence="21">
    <location>
        <begin position="178"/>
        <end position="188"/>
    </location>
</feature>
<dbReference type="SUPFAM" id="SSF48726">
    <property type="entry name" value="Immunoglobulin"/>
    <property type="match status" value="5"/>
</dbReference>
<dbReference type="FunFam" id="2.60.40.10:FF:000107">
    <property type="entry name" value="Myosin, light chain kinase a"/>
    <property type="match status" value="1"/>
</dbReference>
<evidence type="ECO:0000256" key="19">
    <source>
        <dbReference type="ARBA" id="ARBA00065150"/>
    </source>
</evidence>
<dbReference type="GO" id="GO:0005925">
    <property type="term" value="C:focal adhesion"/>
    <property type="evidence" value="ECO:0007669"/>
    <property type="project" value="UniProtKB-SubCell"/>
</dbReference>
<dbReference type="InterPro" id="IPR013783">
    <property type="entry name" value="Ig-like_fold"/>
</dbReference>
<dbReference type="Proteomes" id="UP000611277">
    <property type="component" value="Unassembled WGS sequence"/>
</dbReference>
<dbReference type="FunFam" id="2.60.40.10:FF:000399">
    <property type="entry name" value="myopalladin isoform X1"/>
    <property type="match status" value="1"/>
</dbReference>
<dbReference type="GO" id="GO:0003779">
    <property type="term" value="F:actin binding"/>
    <property type="evidence" value="ECO:0007669"/>
    <property type="project" value="UniProtKB-KW"/>
</dbReference>
<comment type="subunit">
    <text evidence="19">Interacts with EPS8. Interacts with LASP1. Interacts with VASP. Interacts with ACTN. Interacts with SORBS2. Interacts with PFN1. Interacts with LPP. Interacts with SPIN90. Interacts with SRC. Interacts with EZR. Interacts with RAI14.</text>
</comment>
<dbReference type="FunFam" id="2.60.40.10:FF:001108">
    <property type="entry name" value="palladin isoform X2"/>
    <property type="match status" value="1"/>
</dbReference>
<evidence type="ECO:0000256" key="6">
    <source>
        <dbReference type="ARBA" id="ARBA00004489"/>
    </source>
</evidence>
<dbReference type="GO" id="GO:0030426">
    <property type="term" value="C:growth cone"/>
    <property type="evidence" value="ECO:0007669"/>
    <property type="project" value="UniProtKB-SubCell"/>
</dbReference>
<feature type="non-terminal residue" evidence="23">
    <location>
        <position position="1"/>
    </location>
</feature>
<dbReference type="InterPro" id="IPR013098">
    <property type="entry name" value="Ig_I-set"/>
</dbReference>
<gene>
    <name evidence="23" type="primary">Palld</name>
    <name evidence="23" type="ORF">CERFAM_R08418</name>
</gene>
<dbReference type="FunFam" id="2.60.40.10:FF:000761">
    <property type="entry name" value="palladin isoform X2"/>
    <property type="match status" value="1"/>
</dbReference>
<dbReference type="GO" id="GO:0001725">
    <property type="term" value="C:stress fiber"/>
    <property type="evidence" value="ECO:0007669"/>
    <property type="project" value="UniProtKB-ARBA"/>
</dbReference>
<keyword evidence="11" id="KW-0677">Repeat</keyword>
<dbReference type="InterPro" id="IPR036179">
    <property type="entry name" value="Ig-like_dom_sf"/>
</dbReference>
<dbReference type="GO" id="GO:0002102">
    <property type="term" value="C:podosome"/>
    <property type="evidence" value="ECO:0007669"/>
    <property type="project" value="UniProtKB-SubCell"/>
</dbReference>
<feature type="domain" description="Ig-like" evidence="22">
    <location>
        <begin position="301"/>
        <end position="391"/>
    </location>
</feature>
<sequence length="1371" mass="151079">LKETYSPERGSSKGYPENMSEASSYHEFFGDSLSDTQNGEFSNGLSAFLTQEEISKSLDIAREAIANSMEEDENTAPDFTHYLNTPPSSPSENPSFRDTSLQEQDTLQTPQASSWTAPAASHVLPRNQKEQSTAPQTEDSFVTVSRRQPSTSSFLPASPSFVRSLKFSEKGGPCMPKTSPNSESTSQGEAPFKNKMCDKAATFIEELSSIFRQAAKTRGRSPDGDSSSPDSGYLSPNKKQTALSTLVNQEFDKPHQDPEPEEKLPGVHLNGEHYSARGNIMESKMVLCRPFINMEEHELSPPLFTQKLRSQEVAEGNKVLLECRVAGNPVPDVRWFCEGKELQNSPDIQIHSESGGLHSLIIVEAFEDDTGRYTCLASNSFGSDSTSAEIFIEGASSTDSESESLIFKLKSGAMPQAQKKTTSVSLTIGSSSPKSGVTTAVIQPISLPSQQVQSPTSYLHHLDGTKPIYSAPIFTKELQNATASEGQVVVLECRVRGPPPIHVKWFRQGIEIQDSPDFRILQKKTFPEDSGIFTCTATNEHGSVTSSAQLTVCSGTWQRERGAFTNLECSSDEFHHFPPLLPVEISSLELPPKKHTDTHQVNNTELRPGVIDLQQQLSSSEEKSNGIHSLHGVNGMINSKPNSDKPIPPPAVLLSPTKEPPPVFAKPKLDPQKIQQLQNQIRLEQESGQWYRHQQQPDHQHPPSSPSFPPPPSFQELESSQSATSPVPMSILNSHTSPTMQSSSSFNYARPKQFIAAQNISPASGYMTPSSGSSTSSLPSPMSPTASQKQFGRVPVPPFSQQFAPEGEYAWSPSSPSPPPPPPPVFSPTATYPSPAAFLSSMLPSQPPPISVNALGLPKGVTPPGFPKKTGRTARIASDEEIQGSKDAVIQDLERKLRFKEDLLNNGQPRLTYEEKMARRLLGADSAATVFNIQEPEEDPAVQEYKVSSFEQRLISEIEYRLERSPVEESDDEVQHGDEPIENSMSPYFEIKLKHFKIFEGMPVTFTCKVAGNPKPKVYWFKDGKQISKRSDHYRIQREPDGTCSLHTAASTLDDDGNYTIMAANPQGRISCTGRLMVQAVNQRGRSPWSPSGQPHIRRPRSRSRDSGDENEPIQERFFRPHFLQAPGDLTVQEGKLCRMDCKASVSGLPTPDLSWQLNGRPIRPDSSHKMLVRENGVHSLIIEPVTSRDAGIYTCIASNRAGENSFSLELTVAAKEVQKAPVFIEKLQNTGVTEGFPVRLECRISGEPSPQIFWKKENESLTYNTDRVSMHQDNYGYICLLIQGATKEDAGWYTVSAKNEAGIVSCTARLDVYTQWQQPPQQTKPKKVRPSASRYAALCDQGLDIKAAFQPEANPVHLTMQPGLVESDDL</sequence>
<keyword evidence="12" id="KW-0965">Cell junction</keyword>
<dbReference type="GO" id="GO:0001726">
    <property type="term" value="C:ruffle"/>
    <property type="evidence" value="ECO:0007669"/>
    <property type="project" value="UniProtKB-SubCell"/>
</dbReference>
<feature type="domain" description="Ig-like" evidence="22">
    <location>
        <begin position="472"/>
        <end position="551"/>
    </location>
</feature>